<sequence>QHQQYLRKDIRMNVLFTMNQKSIVTEVQFILKQHLELEQMRYPFYCIGKHESFLFDSLKIMQELSFDAQLQIASFHPRDMSHLMLLYPHHFQHSQFITSSRDLHGGNFMFQMANNSHVEYAYAKVLLQSENFIPFDVIQTQLAQKNDFGAYPLMFALWKQSSLDAIKLFIPKSPEQAHLVWNSFDRLKMSCIGYGVRNEKVDMSSMLRLLRDNIQDEHKWQNFIETPDAN</sequence>
<proteinExistence type="predicted"/>
<dbReference type="AlphaFoldDB" id="X6MZ84"/>
<keyword evidence="2" id="KW-1185">Reference proteome</keyword>
<comment type="caution">
    <text evidence="1">The sequence shown here is derived from an EMBL/GenBank/DDBJ whole genome shotgun (WGS) entry which is preliminary data.</text>
</comment>
<feature type="non-terminal residue" evidence="1">
    <location>
        <position position="230"/>
    </location>
</feature>
<name>X6MZ84_RETFI</name>
<dbReference type="Proteomes" id="UP000023152">
    <property type="component" value="Unassembled WGS sequence"/>
</dbReference>
<evidence type="ECO:0008006" key="3">
    <source>
        <dbReference type="Google" id="ProtNLM"/>
    </source>
</evidence>
<dbReference type="EMBL" id="ASPP01014231">
    <property type="protein sequence ID" value="ETO18933.1"/>
    <property type="molecule type" value="Genomic_DNA"/>
</dbReference>
<accession>X6MZ84</accession>
<protein>
    <recommendedName>
        <fullName evidence="3">Ankyrin repeat-containing protein</fullName>
    </recommendedName>
</protein>
<organism evidence="1 2">
    <name type="scientific">Reticulomyxa filosa</name>
    <dbReference type="NCBI Taxonomy" id="46433"/>
    <lineage>
        <taxon>Eukaryota</taxon>
        <taxon>Sar</taxon>
        <taxon>Rhizaria</taxon>
        <taxon>Retaria</taxon>
        <taxon>Foraminifera</taxon>
        <taxon>Monothalamids</taxon>
        <taxon>Reticulomyxidae</taxon>
        <taxon>Reticulomyxa</taxon>
    </lineage>
</organism>
<reference evidence="1 2" key="1">
    <citation type="journal article" date="2013" name="Curr. Biol.">
        <title>The Genome of the Foraminiferan Reticulomyxa filosa.</title>
        <authorList>
            <person name="Glockner G."/>
            <person name="Hulsmann N."/>
            <person name="Schleicher M."/>
            <person name="Noegel A.A."/>
            <person name="Eichinger L."/>
            <person name="Gallinger C."/>
            <person name="Pawlowski J."/>
            <person name="Sierra R."/>
            <person name="Euteneuer U."/>
            <person name="Pillet L."/>
            <person name="Moustafa A."/>
            <person name="Platzer M."/>
            <person name="Groth M."/>
            <person name="Szafranski K."/>
            <person name="Schliwa M."/>
        </authorList>
    </citation>
    <scope>NUCLEOTIDE SEQUENCE [LARGE SCALE GENOMIC DNA]</scope>
</reference>
<evidence type="ECO:0000313" key="2">
    <source>
        <dbReference type="Proteomes" id="UP000023152"/>
    </source>
</evidence>
<evidence type="ECO:0000313" key="1">
    <source>
        <dbReference type="EMBL" id="ETO18933.1"/>
    </source>
</evidence>
<gene>
    <name evidence="1" type="ORF">RFI_18310</name>
</gene>
<feature type="non-terminal residue" evidence="1">
    <location>
        <position position="1"/>
    </location>
</feature>